<organism evidence="1">
    <name type="scientific">Homavirus sp</name>
    <dbReference type="NCBI Taxonomy" id="2487769"/>
    <lineage>
        <taxon>Viruses</taxon>
        <taxon>Varidnaviria</taxon>
        <taxon>Bamfordvirae</taxon>
        <taxon>Nucleocytoviricota</taxon>
        <taxon>Megaviricetes</taxon>
        <taxon>Imitervirales</taxon>
        <taxon>Mimiviridae</taxon>
        <taxon>Klosneuvirinae</taxon>
    </lineage>
</organism>
<protein>
    <submittedName>
        <fullName evidence="1">Uncharacterized protein</fullName>
    </submittedName>
</protein>
<sequence>NVLYVKRDRLKMDLNETEGEIKTLETVLHDMMV</sequence>
<reference evidence="1" key="1">
    <citation type="submission" date="2018-10" db="EMBL/GenBank/DDBJ databases">
        <title>Hidden diversity of soil giant viruses.</title>
        <authorList>
            <person name="Schulz F."/>
            <person name="Alteio L."/>
            <person name="Goudeau D."/>
            <person name="Ryan E.M."/>
            <person name="Malmstrom R.R."/>
            <person name="Blanchard J."/>
            <person name="Woyke T."/>
        </authorList>
    </citation>
    <scope>NUCLEOTIDE SEQUENCE</scope>
    <source>
        <strain evidence="1">HOV1</strain>
    </source>
</reference>
<gene>
    <name evidence="1" type="ORF">Homavirus14_1</name>
</gene>
<feature type="non-terminal residue" evidence="1">
    <location>
        <position position="1"/>
    </location>
</feature>
<evidence type="ECO:0000313" key="1">
    <source>
        <dbReference type="EMBL" id="AYV82185.1"/>
    </source>
</evidence>
<dbReference type="EMBL" id="MK072345">
    <property type="protein sequence ID" value="AYV82185.1"/>
    <property type="molecule type" value="Genomic_DNA"/>
</dbReference>
<proteinExistence type="predicted"/>
<name>A0A3G5A4M6_9VIRU</name>
<accession>A0A3G5A4M6</accession>